<dbReference type="Gene3D" id="3.30.230.70">
    <property type="entry name" value="GHMP Kinase, N-terminal domain"/>
    <property type="match status" value="1"/>
</dbReference>
<evidence type="ECO:0000256" key="2">
    <source>
        <dbReference type="ARBA" id="ARBA00004604"/>
    </source>
</evidence>
<dbReference type="VEuPathDB" id="FungiDB:TAPDE_004768"/>
<comment type="similarity">
    <text evidence="3">Belongs to the RNase PH family.</text>
</comment>
<dbReference type="GO" id="GO:0071038">
    <property type="term" value="P:TRAMP-dependent tRNA surveillance pathway"/>
    <property type="evidence" value="ECO:0007669"/>
    <property type="project" value="TreeGrafter"/>
</dbReference>
<dbReference type="InterPro" id="IPR036345">
    <property type="entry name" value="ExoRNase_PH_dom2_sf"/>
</dbReference>
<protein>
    <recommendedName>
        <fullName evidence="9">Ribosomal RNA-processing protein 43</fullName>
    </recommendedName>
</protein>
<organism evidence="12 13">
    <name type="scientific">Taphrina deformans (strain PYCC 5710 / ATCC 11124 / CBS 356.35 / IMI 108563 / JCM 9778 / NBRC 8474)</name>
    <name type="common">Peach leaf curl fungus</name>
    <name type="synonym">Lalaria deformans</name>
    <dbReference type="NCBI Taxonomy" id="1097556"/>
    <lineage>
        <taxon>Eukaryota</taxon>
        <taxon>Fungi</taxon>
        <taxon>Dikarya</taxon>
        <taxon>Ascomycota</taxon>
        <taxon>Taphrinomycotina</taxon>
        <taxon>Taphrinomycetes</taxon>
        <taxon>Taphrinales</taxon>
        <taxon>Taphrinaceae</taxon>
        <taxon>Taphrina</taxon>
    </lineage>
</organism>
<dbReference type="InterPro" id="IPR001247">
    <property type="entry name" value="ExoRNase_PH_dom1"/>
</dbReference>
<sequence length="215" mass="23736">MSCSIRAEITEPDPFHPRRGFVVPNIELGPLCHSGLRAGPPSDMQQTIAFSLLQIIQNDSLLHLEDLCIEESKAVWVLYVDIICLSHSGSLLTGATCAMVAALLSTSLPVARWDLDADAVRCKHEYAPLKLGILPHVLEFGVFDRMVIADMTDEEEILCTEKLTVIMDSQNNVLALSKSGGSGLNSTTLDQVLLQAEQRIKFMDNIIRSSQKYRL</sequence>
<keyword evidence="8" id="KW-0539">Nucleus</keyword>
<feature type="domain" description="Exoribonuclease phosphorolytic" evidence="11">
    <location>
        <begin position="140"/>
        <end position="198"/>
    </location>
</feature>
<feature type="domain" description="Exoribonuclease phosphorolytic" evidence="10">
    <location>
        <begin position="3"/>
        <end position="109"/>
    </location>
</feature>
<dbReference type="GO" id="GO:0035925">
    <property type="term" value="F:mRNA 3'-UTR AU-rich region binding"/>
    <property type="evidence" value="ECO:0007669"/>
    <property type="project" value="TreeGrafter"/>
</dbReference>
<evidence type="ECO:0000256" key="9">
    <source>
        <dbReference type="ARBA" id="ARBA00030617"/>
    </source>
</evidence>
<keyword evidence="6" id="KW-0271">Exosome</keyword>
<evidence type="ECO:0000256" key="1">
    <source>
        <dbReference type="ARBA" id="ARBA00004496"/>
    </source>
</evidence>
<dbReference type="eggNOG" id="KOG1613">
    <property type="taxonomic scope" value="Eukaryota"/>
</dbReference>
<dbReference type="GO" id="GO:0071028">
    <property type="term" value="P:nuclear mRNA surveillance"/>
    <property type="evidence" value="ECO:0007669"/>
    <property type="project" value="TreeGrafter"/>
</dbReference>
<dbReference type="PANTHER" id="PTHR11097:SF9">
    <property type="entry name" value="EXOSOME COMPLEX COMPONENT RRP43"/>
    <property type="match status" value="1"/>
</dbReference>
<accession>R4XIK2</accession>
<reference evidence="12 13" key="1">
    <citation type="journal article" date="2013" name="MBio">
        <title>Genome sequencing of the plant pathogen Taphrina deformans, the causal agent of peach leaf curl.</title>
        <authorList>
            <person name="Cisse O.H."/>
            <person name="Almeida J.M.G.C.F."/>
            <person name="Fonseca A."/>
            <person name="Kumar A.A."/>
            <person name="Salojaervi J."/>
            <person name="Overmyer K."/>
            <person name="Hauser P.M."/>
            <person name="Pagni M."/>
        </authorList>
    </citation>
    <scope>NUCLEOTIDE SEQUENCE [LARGE SCALE GENOMIC DNA]</scope>
    <source>
        <strain evidence="13">PYCC 5710 / ATCC 11124 / CBS 356.35 / IMI 108563 / JCM 9778 / NBRC 8474</strain>
    </source>
</reference>
<dbReference type="Pfam" id="PF03725">
    <property type="entry name" value="RNase_PH_C"/>
    <property type="match status" value="1"/>
</dbReference>
<dbReference type="OrthoDB" id="45882at2759"/>
<dbReference type="GO" id="GO:0034476">
    <property type="term" value="P:U5 snRNA 3'-end processing"/>
    <property type="evidence" value="ECO:0007669"/>
    <property type="project" value="TreeGrafter"/>
</dbReference>
<dbReference type="GO" id="GO:0034475">
    <property type="term" value="P:U4 snRNA 3'-end processing"/>
    <property type="evidence" value="ECO:0007669"/>
    <property type="project" value="TreeGrafter"/>
</dbReference>
<dbReference type="GO" id="GO:0005730">
    <property type="term" value="C:nucleolus"/>
    <property type="evidence" value="ECO:0007669"/>
    <property type="project" value="UniProtKB-SubCell"/>
</dbReference>
<gene>
    <name evidence="12" type="ORF">TAPDE_004768</name>
</gene>
<evidence type="ECO:0000313" key="13">
    <source>
        <dbReference type="Proteomes" id="UP000013776"/>
    </source>
</evidence>
<evidence type="ECO:0000256" key="5">
    <source>
        <dbReference type="ARBA" id="ARBA00022552"/>
    </source>
</evidence>
<dbReference type="Pfam" id="PF01138">
    <property type="entry name" value="RNase_PH"/>
    <property type="match status" value="1"/>
</dbReference>
<dbReference type="GO" id="GO:0000176">
    <property type="term" value="C:nuclear exosome (RNase complex)"/>
    <property type="evidence" value="ECO:0007669"/>
    <property type="project" value="TreeGrafter"/>
</dbReference>
<evidence type="ECO:0000259" key="11">
    <source>
        <dbReference type="Pfam" id="PF03725"/>
    </source>
</evidence>
<dbReference type="SUPFAM" id="SSF54211">
    <property type="entry name" value="Ribosomal protein S5 domain 2-like"/>
    <property type="match status" value="1"/>
</dbReference>
<keyword evidence="7" id="KW-0694">RNA-binding</keyword>
<keyword evidence="5" id="KW-0698">rRNA processing</keyword>
<dbReference type="GO" id="GO:0034473">
    <property type="term" value="P:U1 snRNA 3'-end processing"/>
    <property type="evidence" value="ECO:0007669"/>
    <property type="project" value="TreeGrafter"/>
</dbReference>
<dbReference type="InterPro" id="IPR027408">
    <property type="entry name" value="PNPase/RNase_PH_dom_sf"/>
</dbReference>
<dbReference type="InterPro" id="IPR050590">
    <property type="entry name" value="Exosome_comp_Rrp42_subfam"/>
</dbReference>
<dbReference type="SUPFAM" id="SSF55666">
    <property type="entry name" value="Ribonuclease PH domain 2-like"/>
    <property type="match status" value="1"/>
</dbReference>
<comment type="subcellular location">
    <subcellularLocation>
        <location evidence="1">Cytoplasm</location>
    </subcellularLocation>
    <subcellularLocation>
        <location evidence="2">Nucleus</location>
        <location evidence="2">Nucleolus</location>
    </subcellularLocation>
</comment>
<evidence type="ECO:0000256" key="4">
    <source>
        <dbReference type="ARBA" id="ARBA00022490"/>
    </source>
</evidence>
<evidence type="ECO:0000256" key="3">
    <source>
        <dbReference type="ARBA" id="ARBA00006678"/>
    </source>
</evidence>
<dbReference type="STRING" id="1097556.R4XIK2"/>
<name>R4XIK2_TAPDE</name>
<dbReference type="GO" id="GO:0016075">
    <property type="term" value="P:rRNA catabolic process"/>
    <property type="evidence" value="ECO:0007669"/>
    <property type="project" value="TreeGrafter"/>
</dbReference>
<keyword evidence="4" id="KW-0963">Cytoplasm</keyword>
<dbReference type="GO" id="GO:0000467">
    <property type="term" value="P:exonucleolytic trimming to generate mature 3'-end of 5.8S rRNA from tricistronic rRNA transcript (SSU-rRNA, 5.8S rRNA, LSU-rRNA)"/>
    <property type="evidence" value="ECO:0007669"/>
    <property type="project" value="TreeGrafter"/>
</dbReference>
<dbReference type="InterPro" id="IPR020568">
    <property type="entry name" value="Ribosomal_Su5_D2-typ_SF"/>
</dbReference>
<dbReference type="Proteomes" id="UP000013776">
    <property type="component" value="Unassembled WGS sequence"/>
</dbReference>
<dbReference type="EMBL" id="CAHR02000223">
    <property type="protein sequence ID" value="CCG84329.1"/>
    <property type="molecule type" value="Genomic_DNA"/>
</dbReference>
<evidence type="ECO:0000256" key="7">
    <source>
        <dbReference type="ARBA" id="ARBA00022884"/>
    </source>
</evidence>
<dbReference type="GO" id="GO:0000177">
    <property type="term" value="C:cytoplasmic exosome (RNase complex)"/>
    <property type="evidence" value="ECO:0007669"/>
    <property type="project" value="TreeGrafter"/>
</dbReference>
<dbReference type="AlphaFoldDB" id="R4XIK2"/>
<dbReference type="GO" id="GO:0071035">
    <property type="term" value="P:nuclear polyadenylation-dependent rRNA catabolic process"/>
    <property type="evidence" value="ECO:0007669"/>
    <property type="project" value="TreeGrafter"/>
</dbReference>
<evidence type="ECO:0000259" key="10">
    <source>
        <dbReference type="Pfam" id="PF01138"/>
    </source>
</evidence>
<evidence type="ECO:0000256" key="6">
    <source>
        <dbReference type="ARBA" id="ARBA00022835"/>
    </source>
</evidence>
<evidence type="ECO:0000313" key="12">
    <source>
        <dbReference type="EMBL" id="CCG84329.1"/>
    </source>
</evidence>
<dbReference type="InterPro" id="IPR015847">
    <property type="entry name" value="ExoRNase_PH_dom2"/>
</dbReference>
<comment type="caution">
    <text evidence="12">The sequence shown here is derived from an EMBL/GenBank/DDBJ whole genome shotgun (WGS) entry which is preliminary data.</text>
</comment>
<dbReference type="PANTHER" id="PTHR11097">
    <property type="entry name" value="EXOSOME COMPLEX EXONUCLEASE RIBOSOMAL RNA PROCESSING PROTEIN"/>
    <property type="match status" value="1"/>
</dbReference>
<evidence type="ECO:0000256" key="8">
    <source>
        <dbReference type="ARBA" id="ARBA00023242"/>
    </source>
</evidence>
<keyword evidence="13" id="KW-1185">Reference proteome</keyword>
<proteinExistence type="inferred from homology"/>